<comment type="caution">
    <text evidence="2">The sequence shown here is derived from an EMBL/GenBank/DDBJ whole genome shotgun (WGS) entry which is preliminary data.</text>
</comment>
<evidence type="ECO:0000313" key="3">
    <source>
        <dbReference type="Proteomes" id="UP000032247"/>
    </source>
</evidence>
<dbReference type="InterPro" id="IPR004027">
    <property type="entry name" value="SEC_C_motif"/>
</dbReference>
<sequence length="226" mass="25996">MSGRNEQCPCGSGKKYKKCCLNKVENPIEVWKQRANQLSNNKELVETFFAVFEHAKRKNWRGSCHAVSSILCVLLCEQGIDAQLRIGYVRSQKFDATFSHSWITIEDKSYDVGLYRANPINPLHYYSEVSPPIFKGVNLESFTDTDVIFGVRTSSIAEAKDKTFQQIIKLSIEEYMRNWPNHKLGLWNEVIEIADTLGLRLDYEALKTKYQLIGFQRTVNEIEVSS</sequence>
<dbReference type="EMBL" id="JXBC01000014">
    <property type="protein sequence ID" value="KIU04429.1"/>
    <property type="molecule type" value="Genomic_DNA"/>
</dbReference>
<gene>
    <name evidence="2" type="ORF">SC09_contig8orf00068</name>
</gene>
<dbReference type="SUPFAM" id="SSF103642">
    <property type="entry name" value="Sec-C motif"/>
    <property type="match status" value="1"/>
</dbReference>
<dbReference type="Proteomes" id="UP000032247">
    <property type="component" value="Unassembled WGS sequence"/>
</dbReference>
<dbReference type="Pfam" id="PF13471">
    <property type="entry name" value="Transglut_core3"/>
    <property type="match status" value="1"/>
</dbReference>
<protein>
    <submittedName>
        <fullName evidence="2">SEC-C motif domain protein</fullName>
    </submittedName>
</protein>
<accession>A0A0D1IWR8</accession>
<feature type="domain" description="Microcin J25-processing protein McjB C-terminal" evidence="1">
    <location>
        <begin position="34"/>
        <end position="109"/>
    </location>
</feature>
<dbReference type="Gene3D" id="3.10.450.50">
    <property type="match status" value="1"/>
</dbReference>
<reference evidence="2 3" key="1">
    <citation type="submission" date="2014-12" db="EMBL/GenBank/DDBJ databases">
        <title>Comparative genome analysis of Bacillus coagulans HM-08, Clostridium butyricum HM-68, Bacillus subtilis HM-66 and Bacillus licheniformis BL-09.</title>
        <authorList>
            <person name="Zhang H."/>
        </authorList>
    </citation>
    <scope>NUCLEOTIDE SEQUENCE [LARGE SCALE GENOMIC DNA]</scope>
    <source>
        <strain evidence="2 3">HM-66</strain>
    </source>
</reference>
<dbReference type="InterPro" id="IPR032708">
    <property type="entry name" value="McjB_C"/>
</dbReference>
<proteinExistence type="predicted"/>
<dbReference type="Pfam" id="PF02810">
    <property type="entry name" value="SEC-C"/>
    <property type="match status" value="1"/>
</dbReference>
<organism evidence="2 3">
    <name type="scientific">Bacillus subtilis</name>
    <dbReference type="NCBI Taxonomy" id="1423"/>
    <lineage>
        <taxon>Bacteria</taxon>
        <taxon>Bacillati</taxon>
        <taxon>Bacillota</taxon>
        <taxon>Bacilli</taxon>
        <taxon>Bacillales</taxon>
        <taxon>Bacillaceae</taxon>
        <taxon>Bacillus</taxon>
    </lineage>
</organism>
<evidence type="ECO:0000259" key="1">
    <source>
        <dbReference type="Pfam" id="PF13471"/>
    </source>
</evidence>
<dbReference type="PATRIC" id="fig|1423.173.peg.4876"/>
<dbReference type="AlphaFoldDB" id="A0A0D1IWR8"/>
<evidence type="ECO:0000313" key="2">
    <source>
        <dbReference type="EMBL" id="KIU04429.1"/>
    </source>
</evidence>
<name>A0A0D1IWR8_BACIU</name>